<evidence type="ECO:0000256" key="6">
    <source>
        <dbReference type="ARBA" id="ARBA00022968"/>
    </source>
</evidence>
<dbReference type="Gene3D" id="3.90.550.50">
    <property type="match status" value="1"/>
</dbReference>
<dbReference type="Proteomes" id="UP001445076">
    <property type="component" value="Unassembled WGS sequence"/>
</dbReference>
<evidence type="ECO:0000313" key="11">
    <source>
        <dbReference type="EMBL" id="KAK8728163.1"/>
    </source>
</evidence>
<keyword evidence="6" id="KW-0735">Signal-anchor</keyword>
<evidence type="ECO:0000313" key="12">
    <source>
        <dbReference type="Proteomes" id="UP001445076"/>
    </source>
</evidence>
<evidence type="ECO:0000256" key="10">
    <source>
        <dbReference type="RuleBase" id="RU363063"/>
    </source>
</evidence>
<name>A0AAW0WKH6_CHEQU</name>
<organism evidence="11 12">
    <name type="scientific">Cherax quadricarinatus</name>
    <name type="common">Australian red claw crayfish</name>
    <dbReference type="NCBI Taxonomy" id="27406"/>
    <lineage>
        <taxon>Eukaryota</taxon>
        <taxon>Metazoa</taxon>
        <taxon>Ecdysozoa</taxon>
        <taxon>Arthropoda</taxon>
        <taxon>Crustacea</taxon>
        <taxon>Multicrustacea</taxon>
        <taxon>Malacostraca</taxon>
        <taxon>Eumalacostraca</taxon>
        <taxon>Eucarida</taxon>
        <taxon>Decapoda</taxon>
        <taxon>Pleocyemata</taxon>
        <taxon>Astacidea</taxon>
        <taxon>Parastacoidea</taxon>
        <taxon>Parastacidae</taxon>
        <taxon>Cherax</taxon>
    </lineage>
</organism>
<dbReference type="GO" id="GO:0000139">
    <property type="term" value="C:Golgi membrane"/>
    <property type="evidence" value="ECO:0007669"/>
    <property type="project" value="UniProtKB-SubCell"/>
</dbReference>
<dbReference type="GO" id="GO:0016758">
    <property type="term" value="F:hexosyltransferase activity"/>
    <property type="evidence" value="ECO:0007669"/>
    <property type="project" value="InterPro"/>
</dbReference>
<comment type="subcellular location">
    <subcellularLocation>
        <location evidence="1 10">Golgi apparatus membrane</location>
        <topology evidence="1 10">Single-pass type II membrane protein</topology>
    </subcellularLocation>
</comment>
<keyword evidence="9" id="KW-0472">Membrane</keyword>
<feature type="non-terminal residue" evidence="11">
    <location>
        <position position="1"/>
    </location>
</feature>
<evidence type="ECO:0000256" key="3">
    <source>
        <dbReference type="ARBA" id="ARBA00022676"/>
    </source>
</evidence>
<evidence type="ECO:0000256" key="5">
    <source>
        <dbReference type="ARBA" id="ARBA00022692"/>
    </source>
</evidence>
<protein>
    <recommendedName>
        <fullName evidence="10">Hexosyltransferase</fullName>
        <ecNumber evidence="10">2.4.1.-</ecNumber>
    </recommendedName>
</protein>
<dbReference type="EC" id="2.4.1.-" evidence="10"/>
<dbReference type="InterPro" id="IPR002659">
    <property type="entry name" value="Glyco_trans_31"/>
</dbReference>
<reference evidence="11 12" key="1">
    <citation type="journal article" date="2024" name="BMC Genomics">
        <title>Genome assembly of redclaw crayfish (Cherax quadricarinatus) provides insights into its immune adaptation and hypoxia tolerance.</title>
        <authorList>
            <person name="Liu Z."/>
            <person name="Zheng J."/>
            <person name="Li H."/>
            <person name="Fang K."/>
            <person name="Wang S."/>
            <person name="He J."/>
            <person name="Zhou D."/>
            <person name="Weng S."/>
            <person name="Chi M."/>
            <person name="Gu Z."/>
            <person name="He J."/>
            <person name="Li F."/>
            <person name="Wang M."/>
        </authorList>
    </citation>
    <scope>NUCLEOTIDE SEQUENCE [LARGE SCALE GENOMIC DNA]</scope>
    <source>
        <strain evidence="11">ZL_2023a</strain>
    </source>
</reference>
<keyword evidence="7" id="KW-1133">Transmembrane helix</keyword>
<accession>A0AAW0WKH6</accession>
<evidence type="ECO:0000256" key="2">
    <source>
        <dbReference type="ARBA" id="ARBA00008661"/>
    </source>
</evidence>
<keyword evidence="5" id="KW-0812">Transmembrane</keyword>
<keyword evidence="4" id="KW-0808">Transferase</keyword>
<evidence type="ECO:0000256" key="7">
    <source>
        <dbReference type="ARBA" id="ARBA00022989"/>
    </source>
</evidence>
<dbReference type="PANTHER" id="PTHR11214">
    <property type="entry name" value="BETA-1,3-N-ACETYLGLUCOSAMINYLTRANSFERASE"/>
    <property type="match status" value="1"/>
</dbReference>
<comment type="similarity">
    <text evidence="2 10">Belongs to the glycosyltransferase 31 family.</text>
</comment>
<dbReference type="AlphaFoldDB" id="A0AAW0WKH6"/>
<sequence>GWVCLLRLAQFSLCLTIMGVSAHLLLATLTTVLVGPPTPRPRPPLAFVSEHHLPRPTPDSLLDLHEFRYVHEASETCSPARLFFVFLVHSRPDHFRQRQAIRATWGGHRDLGGGWAARTVFLLGVGGGGGGEAGEGGVGGGINITQVVEEESGRHGDLVVGSFTDHYHNLTYKHVMTLRWAAAHCAHAVYLIKADDDAFIDVPALRALLDRTFALPPPKRTLACNVLPAGTEPQRSGKWAVNESDYPWSTYPRYCAGLAYVATPDTADVLSRVAEARVSTRIWVDDVWVTGLLVESLRIQPHYLNLRYSYDHNDMAAWTGRARPASPPPYIFAHLDPACPDWWPTLRTLWRRAITAHQLAITPTHTPTTNSSHDR</sequence>
<dbReference type="EMBL" id="JARKIK010000072">
    <property type="protein sequence ID" value="KAK8728163.1"/>
    <property type="molecule type" value="Genomic_DNA"/>
</dbReference>
<proteinExistence type="inferred from homology"/>
<evidence type="ECO:0000256" key="8">
    <source>
        <dbReference type="ARBA" id="ARBA00023034"/>
    </source>
</evidence>
<dbReference type="PANTHER" id="PTHR11214:SF376">
    <property type="entry name" value="HEXOSYLTRANSFERASE"/>
    <property type="match status" value="1"/>
</dbReference>
<evidence type="ECO:0000256" key="1">
    <source>
        <dbReference type="ARBA" id="ARBA00004323"/>
    </source>
</evidence>
<evidence type="ECO:0000256" key="9">
    <source>
        <dbReference type="ARBA" id="ARBA00023136"/>
    </source>
</evidence>
<comment type="caution">
    <text evidence="11">The sequence shown here is derived from an EMBL/GenBank/DDBJ whole genome shotgun (WGS) entry which is preliminary data.</text>
</comment>
<keyword evidence="3 10" id="KW-0328">Glycosyltransferase</keyword>
<dbReference type="Pfam" id="PF01762">
    <property type="entry name" value="Galactosyl_T"/>
    <property type="match status" value="1"/>
</dbReference>
<keyword evidence="8 10" id="KW-0333">Golgi apparatus</keyword>
<gene>
    <name evidence="11" type="ORF">OTU49_009145</name>
</gene>
<keyword evidence="12" id="KW-1185">Reference proteome</keyword>
<dbReference type="GO" id="GO:0006493">
    <property type="term" value="P:protein O-linked glycosylation"/>
    <property type="evidence" value="ECO:0007669"/>
    <property type="project" value="TreeGrafter"/>
</dbReference>
<evidence type="ECO:0000256" key="4">
    <source>
        <dbReference type="ARBA" id="ARBA00022679"/>
    </source>
</evidence>